<sequence>MHVSRGVSIPCILYAVGDNYLFNCSWFNWQSIKLINLALHHGSNPCSSIYILLIFLKNLKIIFFPSSSFSCTFFSLLTKFSINIYLKFLIKPSLQKEFLINKLRLTHLKFAS</sequence>
<proteinExistence type="predicted"/>
<keyword evidence="2" id="KW-1185">Reference proteome</keyword>
<name>A0A2P6REE1_ROSCH</name>
<evidence type="ECO:0000313" key="2">
    <source>
        <dbReference type="Proteomes" id="UP000238479"/>
    </source>
</evidence>
<dbReference type="AlphaFoldDB" id="A0A2P6REE1"/>
<dbReference type="Gramene" id="PRQ44788">
    <property type="protein sequence ID" value="PRQ44788"/>
    <property type="gene ID" value="RchiOBHm_Chr3g0483091"/>
</dbReference>
<accession>A0A2P6REE1</accession>
<comment type="caution">
    <text evidence="1">The sequence shown here is derived from an EMBL/GenBank/DDBJ whole genome shotgun (WGS) entry which is preliminary data.</text>
</comment>
<evidence type="ECO:0000313" key="1">
    <source>
        <dbReference type="EMBL" id="PRQ44788.1"/>
    </source>
</evidence>
<organism evidence="1 2">
    <name type="scientific">Rosa chinensis</name>
    <name type="common">China rose</name>
    <dbReference type="NCBI Taxonomy" id="74649"/>
    <lineage>
        <taxon>Eukaryota</taxon>
        <taxon>Viridiplantae</taxon>
        <taxon>Streptophyta</taxon>
        <taxon>Embryophyta</taxon>
        <taxon>Tracheophyta</taxon>
        <taxon>Spermatophyta</taxon>
        <taxon>Magnoliopsida</taxon>
        <taxon>eudicotyledons</taxon>
        <taxon>Gunneridae</taxon>
        <taxon>Pentapetalae</taxon>
        <taxon>rosids</taxon>
        <taxon>fabids</taxon>
        <taxon>Rosales</taxon>
        <taxon>Rosaceae</taxon>
        <taxon>Rosoideae</taxon>
        <taxon>Rosoideae incertae sedis</taxon>
        <taxon>Rosa</taxon>
    </lineage>
</organism>
<dbReference type="EMBL" id="PDCK01000041">
    <property type="protein sequence ID" value="PRQ44788.1"/>
    <property type="molecule type" value="Genomic_DNA"/>
</dbReference>
<dbReference type="Proteomes" id="UP000238479">
    <property type="component" value="Chromosome 3"/>
</dbReference>
<reference evidence="1 2" key="1">
    <citation type="journal article" date="2018" name="Nat. Genet.">
        <title>The Rosa genome provides new insights in the design of modern roses.</title>
        <authorList>
            <person name="Bendahmane M."/>
        </authorList>
    </citation>
    <scope>NUCLEOTIDE SEQUENCE [LARGE SCALE GENOMIC DNA]</scope>
    <source>
        <strain evidence="2">cv. Old Blush</strain>
    </source>
</reference>
<protein>
    <submittedName>
        <fullName evidence="1">Uncharacterized protein</fullName>
    </submittedName>
</protein>
<gene>
    <name evidence="1" type="ORF">RchiOBHm_Chr3g0483091</name>
</gene>